<keyword evidence="1" id="KW-0732">Signal</keyword>
<keyword evidence="8" id="KW-1185">Reference proteome</keyword>
<evidence type="ECO:0000313" key="7">
    <source>
        <dbReference type="Proteomes" id="UP000252795"/>
    </source>
</evidence>
<evidence type="ECO:0000313" key="5">
    <source>
        <dbReference type="EMBL" id="RCW37016.1"/>
    </source>
</evidence>
<comment type="caution">
    <text evidence="6">The sequence shown here is derived from an EMBL/GenBank/DDBJ whole genome shotgun (WGS) entry which is preliminary data.</text>
</comment>
<feature type="signal peptide" evidence="1">
    <location>
        <begin position="1"/>
        <end position="24"/>
    </location>
</feature>
<dbReference type="RefSeq" id="WP_011786959.1">
    <property type="nucleotide sequence ID" value="NZ_CAJXYA010000068.1"/>
</dbReference>
<dbReference type="EMBL" id="QPJI01000002">
    <property type="protein sequence ID" value="RCW73378.1"/>
    <property type="molecule type" value="Genomic_DNA"/>
</dbReference>
<dbReference type="GeneID" id="31822794"/>
<gene>
    <name evidence="5" type="ORF">DET51_102162</name>
    <name evidence="6" type="ORF">DET61_10295</name>
    <name evidence="4" type="ORF">DET64_102162</name>
    <name evidence="3" type="ORF">F6453_1135</name>
</gene>
<evidence type="ECO:0000313" key="10">
    <source>
        <dbReference type="Proteomes" id="UP000469950"/>
    </source>
</evidence>
<dbReference type="Gene3D" id="3.40.50.410">
    <property type="entry name" value="von Willebrand factor, type A domain"/>
    <property type="match status" value="1"/>
</dbReference>
<accession>A0A368Y254</accession>
<dbReference type="Proteomes" id="UP000253065">
    <property type="component" value="Unassembled WGS sequence"/>
</dbReference>
<dbReference type="Pfam" id="PF07589">
    <property type="entry name" value="PEP-CTERM"/>
    <property type="match status" value="1"/>
</dbReference>
<dbReference type="Proteomes" id="UP000469950">
    <property type="component" value="Unassembled WGS sequence"/>
</dbReference>
<evidence type="ECO:0000256" key="1">
    <source>
        <dbReference type="SAM" id="SignalP"/>
    </source>
</evidence>
<organism evidence="6 9">
    <name type="scientific">Marinobacter nauticus</name>
    <name type="common">Marinobacter hydrocarbonoclasticus</name>
    <name type="synonym">Marinobacter aquaeolei</name>
    <dbReference type="NCBI Taxonomy" id="2743"/>
    <lineage>
        <taxon>Bacteria</taxon>
        <taxon>Pseudomonadati</taxon>
        <taxon>Pseudomonadota</taxon>
        <taxon>Gammaproteobacteria</taxon>
        <taxon>Pseudomonadales</taxon>
        <taxon>Marinobacteraceae</taxon>
        <taxon>Marinobacter</taxon>
    </lineage>
</organism>
<reference evidence="7 9" key="1">
    <citation type="submission" date="2018-07" db="EMBL/GenBank/DDBJ databases">
        <title>Freshwater and sediment microbial communities from various areas in North America, analyzing microbe dynamics in response to fracking.</title>
        <authorList>
            <person name="Lamendella R."/>
        </authorList>
    </citation>
    <scope>NUCLEOTIDE SEQUENCE [LARGE SCALE GENOMIC DNA]</scope>
    <source>
        <strain evidence="6 9">105B</strain>
        <strain evidence="5 7">114E</strain>
        <strain evidence="4 8">114E_o</strain>
    </source>
</reference>
<feature type="domain" description="Ice-binding protein C-terminal" evidence="2">
    <location>
        <begin position="278"/>
        <end position="300"/>
    </location>
</feature>
<sequence>MKRKWIAGTAGLAAAALMSSASVAAPITADVVFLVDESGSMGGEHAWLSNMIASLESGLVGEGVGSSVSNRYSLVGFGGSSFSNHLDPHAHDMDAVTAGTQEWGSSTDFAAATSTLVTNGGTEDGWSALDWALNNLSYRADAAVNFVLVTDEDRDNTNAALNKESLLSGLFGKNALLNVVVNNSFGCDASSTNAIGIDSDDNGFQADGSGGFTKCEGAGNIGSGYGTTGSDYVDLALNSGGAAWNLNILRSGGTNADSFTASFVDTKVQEITEQPPVSVPEPGTLALLGLGLTGLAFRRKKA</sequence>
<dbReference type="EMBL" id="WBMP01000004">
    <property type="protein sequence ID" value="KAE8546393.1"/>
    <property type="molecule type" value="Genomic_DNA"/>
</dbReference>
<dbReference type="CDD" id="cd00198">
    <property type="entry name" value="vWFA"/>
    <property type="match status" value="1"/>
</dbReference>
<dbReference type="InterPro" id="IPR036465">
    <property type="entry name" value="vWFA_dom_sf"/>
</dbReference>
<name>A0A368Y254_MARNT</name>
<feature type="chain" id="PRO_5044585153" evidence="1">
    <location>
        <begin position="25"/>
        <end position="302"/>
    </location>
</feature>
<evidence type="ECO:0000313" key="3">
    <source>
        <dbReference type="EMBL" id="KAE8546393.1"/>
    </source>
</evidence>
<protein>
    <submittedName>
        <fullName evidence="4 6">Secreted protein with PEP-CTERM sorting signal</fullName>
    </submittedName>
</protein>
<dbReference type="SUPFAM" id="SSF53300">
    <property type="entry name" value="vWA-like"/>
    <property type="match status" value="1"/>
</dbReference>
<dbReference type="EMBL" id="QPJB01000002">
    <property type="protein sequence ID" value="RCW37016.1"/>
    <property type="molecule type" value="Genomic_DNA"/>
</dbReference>
<dbReference type="AlphaFoldDB" id="A0A368Y254"/>
<dbReference type="Proteomes" id="UP000252795">
    <property type="component" value="Unassembled WGS sequence"/>
</dbReference>
<proteinExistence type="predicted"/>
<dbReference type="EMBL" id="QNSA01000002">
    <property type="protein sequence ID" value="RBP76143.1"/>
    <property type="molecule type" value="Genomic_DNA"/>
</dbReference>
<evidence type="ECO:0000259" key="2">
    <source>
        <dbReference type="Pfam" id="PF07589"/>
    </source>
</evidence>
<evidence type="ECO:0000313" key="6">
    <source>
        <dbReference type="EMBL" id="RCW73378.1"/>
    </source>
</evidence>
<evidence type="ECO:0000313" key="4">
    <source>
        <dbReference type="EMBL" id="RBP76143.1"/>
    </source>
</evidence>
<evidence type="ECO:0000313" key="8">
    <source>
        <dbReference type="Proteomes" id="UP000253065"/>
    </source>
</evidence>
<evidence type="ECO:0000313" key="9">
    <source>
        <dbReference type="Proteomes" id="UP000253647"/>
    </source>
</evidence>
<dbReference type="NCBIfam" id="TIGR02595">
    <property type="entry name" value="PEP_CTERM"/>
    <property type="match status" value="1"/>
</dbReference>
<dbReference type="Proteomes" id="UP000253647">
    <property type="component" value="Unassembled WGS sequence"/>
</dbReference>
<reference evidence="3 10" key="2">
    <citation type="submission" date="2019-10" db="EMBL/GenBank/DDBJ databases">
        <title>Draft genome sequence of Marinobacter hydrocarbonoclasticus NCT7M from the microbiome of the marine copepod.</title>
        <authorList>
            <person name="Nuttall R."/>
            <person name="Sharma G."/>
            <person name="Moisander P."/>
        </authorList>
    </citation>
    <scope>NUCLEOTIDE SEQUENCE [LARGE SCALE GENOMIC DNA]</scope>
    <source>
        <strain evidence="3 10">NCT7M</strain>
    </source>
</reference>
<dbReference type="InterPro" id="IPR013424">
    <property type="entry name" value="Ice-binding_C"/>
</dbReference>